<name>A0AA42UL12_9PSED</name>
<reference evidence="2" key="1">
    <citation type="submission" date="2022-09" db="EMBL/GenBank/DDBJ databases">
        <title>Intensive care unit water sources are persistently colonized with multi-drug resistant bacteria and are the site of extensive horizontal gene transfer of antibiotic resistance genes.</title>
        <authorList>
            <person name="Diorio-Toth L."/>
        </authorList>
    </citation>
    <scope>NUCLEOTIDE SEQUENCE</scope>
    <source>
        <strain evidence="2">GD03782</strain>
    </source>
</reference>
<sequence>MNRQPNHAKARRYLSDHLASFPRPDQEAAEAIRKWGKERGMDLDPDNTLAATLHYRSDGAYGWVGIVAAELTLAQAVLGDWQGESANDIIGDLLGGPWAGQLPASGIRVVDRLDSRSPWQPRAEDAVFNGLFMRTTPQRYDATTHLSVSAQDFQSFVWHLDFRKHYKATLERYWKEGLEHYRLAAKTSFIAACNKQVSEGSLSDTGRRLAWQAAGIAKRSPGYQARAMNIYGYASTDLVLISESSDGPVLLYIPGNSSPLHDFTDRKALKAWVGGQCRNTDTREALRRHFALSDTPDGLDFSGLDTALEGMGMYPAIHRLSPNRPGFTTNGAWPAQLYVNYRPTKYNPALRGDLFLALARRQQQRSLADADFLITSNSDVLKARWRGYLVSAINMLAPLMFVLPELAPLFALAGAAQFGLGLDQVICGKNAEEKAEGASNATYGLLNAAPLIVEGAAKAKVLFRIKSDNFVIPSRINDQLGYPLSPVSPPHLPDIDVAEFFHDSDAIAALPDGDPAVAGAIIRVPRYDGAHDMLTASVGGYNADVVYDVERDAFLFDGDLNEVDPTYYIARTGQRDLAPVELGTRQVSNAMRESSLRAMGIDLNLPFELPQVPAEGLLPIPKKITCLWVGDQVIDARLLENLSLNAQRLQGSAYQIRLYLTNALPAVYEENVRLLAAAAPGLSVLPMEEQAFFQAFRQSTSFEQYQAALEGNGGVARNYASASDVLRYPMLAHEGGIYMDMDDTLLAAHADGSGAAIDTVDLRTTQDGLLIPPPMRNEKLRMNCLFNTSLIGSHAGNPTLAVISEEMRVRFLAGRDFYDAKPSLADDPEGFYRYAGRLSRLTGPALVTDIIDRQWPALRNLRHAVNLLSMPQINAGQFIDVEALAQAIHDQLPLNRIARVGGFHSWART</sequence>
<evidence type="ECO:0000259" key="1">
    <source>
        <dbReference type="Pfam" id="PF20178"/>
    </source>
</evidence>
<organism evidence="2 3">
    <name type="scientific">Pseudomonas mosselii</name>
    <dbReference type="NCBI Taxonomy" id="78327"/>
    <lineage>
        <taxon>Bacteria</taxon>
        <taxon>Pseudomonadati</taxon>
        <taxon>Pseudomonadota</taxon>
        <taxon>Gammaproteobacteria</taxon>
        <taxon>Pseudomonadales</taxon>
        <taxon>Pseudomonadaceae</taxon>
        <taxon>Pseudomonas</taxon>
    </lineage>
</organism>
<dbReference type="EMBL" id="JAOCGG010000011">
    <property type="protein sequence ID" value="MDH1630177.1"/>
    <property type="molecule type" value="Genomic_DNA"/>
</dbReference>
<dbReference type="RefSeq" id="WP_280081386.1">
    <property type="nucleotide sequence ID" value="NZ_JAOCGG010000011.1"/>
</dbReference>
<evidence type="ECO:0000313" key="3">
    <source>
        <dbReference type="Proteomes" id="UP001160882"/>
    </source>
</evidence>
<dbReference type="InterPro" id="IPR029044">
    <property type="entry name" value="Nucleotide-diphossugar_trans"/>
</dbReference>
<dbReference type="SUPFAM" id="SSF53448">
    <property type="entry name" value="Nucleotide-diphospho-sugar transferases"/>
    <property type="match status" value="1"/>
</dbReference>
<dbReference type="InterPro" id="IPR046673">
    <property type="entry name" value="ToxA_N"/>
</dbReference>
<dbReference type="Proteomes" id="UP001160882">
    <property type="component" value="Unassembled WGS sequence"/>
</dbReference>
<protein>
    <submittedName>
        <fullName evidence="2">Glycosyltransferase</fullName>
    </submittedName>
</protein>
<comment type="caution">
    <text evidence="2">The sequence shown here is derived from an EMBL/GenBank/DDBJ whole genome shotgun (WGS) entry which is preliminary data.</text>
</comment>
<dbReference type="AlphaFoldDB" id="A0AA42UL12"/>
<dbReference type="Gene3D" id="3.90.550.20">
    <property type="match status" value="1"/>
</dbReference>
<dbReference type="Pfam" id="PF04488">
    <property type="entry name" value="Gly_transf_sug"/>
    <property type="match status" value="1"/>
</dbReference>
<evidence type="ECO:0000313" key="2">
    <source>
        <dbReference type="EMBL" id="MDH1630177.1"/>
    </source>
</evidence>
<dbReference type="Pfam" id="PF20178">
    <property type="entry name" value="ToxA_N"/>
    <property type="match status" value="1"/>
</dbReference>
<proteinExistence type="predicted"/>
<gene>
    <name evidence="2" type="ORF">N5I14_07975</name>
</gene>
<accession>A0AA42UL12</accession>
<dbReference type="InterPro" id="IPR007577">
    <property type="entry name" value="GlycoTrfase_DXD_sugar-bd_CS"/>
</dbReference>
<feature type="domain" description="Dermonecrotic toxin N-terminal" evidence="1">
    <location>
        <begin position="18"/>
        <end position="292"/>
    </location>
</feature>